<name>A0AAD8AUV7_BIOPF</name>
<dbReference type="EMBL" id="JASAOG010000252">
    <property type="protein sequence ID" value="KAK0042099.1"/>
    <property type="molecule type" value="Genomic_DNA"/>
</dbReference>
<reference evidence="1" key="2">
    <citation type="submission" date="2023-04" db="EMBL/GenBank/DDBJ databases">
        <authorList>
            <person name="Bu L."/>
            <person name="Lu L."/>
            <person name="Laidemitt M.R."/>
            <person name="Zhang S.M."/>
            <person name="Mutuku M."/>
            <person name="Mkoji G."/>
            <person name="Steinauer M."/>
            <person name="Loker E.S."/>
        </authorList>
    </citation>
    <scope>NUCLEOTIDE SEQUENCE</scope>
    <source>
        <strain evidence="1">KasaAsao</strain>
        <tissue evidence="1">Whole Snail</tissue>
    </source>
</reference>
<organism evidence="1 2">
    <name type="scientific">Biomphalaria pfeifferi</name>
    <name type="common">Bloodfluke planorb</name>
    <name type="synonym">Freshwater snail</name>
    <dbReference type="NCBI Taxonomy" id="112525"/>
    <lineage>
        <taxon>Eukaryota</taxon>
        <taxon>Metazoa</taxon>
        <taxon>Spiralia</taxon>
        <taxon>Lophotrochozoa</taxon>
        <taxon>Mollusca</taxon>
        <taxon>Gastropoda</taxon>
        <taxon>Heterobranchia</taxon>
        <taxon>Euthyneura</taxon>
        <taxon>Panpulmonata</taxon>
        <taxon>Hygrophila</taxon>
        <taxon>Lymnaeoidea</taxon>
        <taxon>Planorbidae</taxon>
        <taxon>Biomphalaria</taxon>
    </lineage>
</organism>
<gene>
    <name evidence="1" type="ORF">Bpfe_028508</name>
</gene>
<protein>
    <submittedName>
        <fullName evidence="1">Organic solute transporter alpha-like protein 2 X2</fullName>
    </submittedName>
</protein>
<proteinExistence type="predicted"/>
<reference evidence="1" key="1">
    <citation type="journal article" date="2023" name="PLoS Negl. Trop. Dis.">
        <title>A genome sequence for Biomphalaria pfeifferi, the major vector snail for the human-infecting parasite Schistosoma mansoni.</title>
        <authorList>
            <person name="Bu L."/>
            <person name="Lu L."/>
            <person name="Laidemitt M.R."/>
            <person name="Zhang S.M."/>
            <person name="Mutuku M."/>
            <person name="Mkoji G."/>
            <person name="Steinauer M."/>
            <person name="Loker E.S."/>
        </authorList>
    </citation>
    <scope>NUCLEOTIDE SEQUENCE</scope>
    <source>
        <strain evidence="1">KasaAsao</strain>
    </source>
</reference>
<dbReference type="Proteomes" id="UP001233172">
    <property type="component" value="Unassembled WGS sequence"/>
</dbReference>
<accession>A0AAD8AUV7</accession>
<dbReference type="AlphaFoldDB" id="A0AAD8AUV7"/>
<keyword evidence="2" id="KW-1185">Reference proteome</keyword>
<evidence type="ECO:0000313" key="1">
    <source>
        <dbReference type="EMBL" id="KAK0042099.1"/>
    </source>
</evidence>
<evidence type="ECO:0000313" key="2">
    <source>
        <dbReference type="Proteomes" id="UP001233172"/>
    </source>
</evidence>
<sequence length="50" mass="5336">MDNVGELQSPSSANVCVVASLAITKGRPVISGPDEFDSWRFCSSGGLFRF</sequence>
<comment type="caution">
    <text evidence="1">The sequence shown here is derived from an EMBL/GenBank/DDBJ whole genome shotgun (WGS) entry which is preliminary data.</text>
</comment>